<evidence type="ECO:0000256" key="5">
    <source>
        <dbReference type="RuleBase" id="RU000590"/>
    </source>
</evidence>
<dbReference type="InterPro" id="IPR000994">
    <property type="entry name" value="Pept_M24"/>
</dbReference>
<dbReference type="GO" id="GO:0046872">
    <property type="term" value="F:metal ion binding"/>
    <property type="evidence" value="ECO:0007669"/>
    <property type="project" value="UniProtKB-KW"/>
</dbReference>
<keyword evidence="4" id="KW-0482">Metalloprotease</keyword>
<dbReference type="PROSITE" id="PS00491">
    <property type="entry name" value="PROLINE_PEPTIDASE"/>
    <property type="match status" value="1"/>
</dbReference>
<feature type="domain" description="Peptidase M24" evidence="6">
    <location>
        <begin position="151"/>
        <end position="371"/>
    </location>
</feature>
<keyword evidence="3" id="KW-0378">Hydrolase</keyword>
<proteinExistence type="inferred from homology"/>
<evidence type="ECO:0000256" key="4">
    <source>
        <dbReference type="ARBA" id="ARBA00023049"/>
    </source>
</evidence>
<dbReference type="Gene3D" id="3.90.230.10">
    <property type="entry name" value="Creatinase/methionine aminopeptidase superfamily"/>
    <property type="match status" value="1"/>
</dbReference>
<dbReference type="PANTHER" id="PTHR46112:SF2">
    <property type="entry name" value="XAA-PRO AMINOPEPTIDASE P-RELATED"/>
    <property type="match status" value="1"/>
</dbReference>
<dbReference type="PANTHER" id="PTHR46112">
    <property type="entry name" value="AMINOPEPTIDASE"/>
    <property type="match status" value="1"/>
</dbReference>
<dbReference type="InterPro" id="IPR001131">
    <property type="entry name" value="Peptidase_M24B_aminopep-P_CS"/>
</dbReference>
<evidence type="ECO:0000256" key="2">
    <source>
        <dbReference type="ARBA" id="ARBA00022723"/>
    </source>
</evidence>
<accession>A0A927IFS8</accession>
<evidence type="ECO:0000259" key="6">
    <source>
        <dbReference type="Pfam" id="PF00557"/>
    </source>
</evidence>
<dbReference type="SUPFAM" id="SSF55920">
    <property type="entry name" value="Creatinase/aminopeptidase"/>
    <property type="match status" value="1"/>
</dbReference>
<dbReference type="InterPro" id="IPR050659">
    <property type="entry name" value="Peptidase_M24B"/>
</dbReference>
<comment type="caution">
    <text evidence="7">The sequence shown here is derived from an EMBL/GenBank/DDBJ whole genome shotgun (WGS) entry which is preliminary data.</text>
</comment>
<dbReference type="GO" id="GO:0006508">
    <property type="term" value="P:proteolysis"/>
    <property type="evidence" value="ECO:0007669"/>
    <property type="project" value="UniProtKB-KW"/>
</dbReference>
<evidence type="ECO:0000256" key="3">
    <source>
        <dbReference type="ARBA" id="ARBA00022801"/>
    </source>
</evidence>
<protein>
    <submittedName>
        <fullName evidence="7">M24 family metallopeptidase</fullName>
    </submittedName>
</protein>
<evidence type="ECO:0000313" key="7">
    <source>
        <dbReference type="EMBL" id="MBD5778109.1"/>
    </source>
</evidence>
<gene>
    <name evidence="7" type="ORF">IEN85_01195</name>
</gene>
<keyword evidence="8" id="KW-1185">Reference proteome</keyword>
<organism evidence="7 8">
    <name type="scientific">Pelagicoccus enzymogenes</name>
    <dbReference type="NCBI Taxonomy" id="2773457"/>
    <lineage>
        <taxon>Bacteria</taxon>
        <taxon>Pseudomonadati</taxon>
        <taxon>Verrucomicrobiota</taxon>
        <taxon>Opitutia</taxon>
        <taxon>Puniceicoccales</taxon>
        <taxon>Pelagicoccaceae</taxon>
        <taxon>Pelagicoccus</taxon>
    </lineage>
</organism>
<keyword evidence="2 5" id="KW-0479">Metal-binding</keyword>
<dbReference type="AlphaFoldDB" id="A0A927IFS8"/>
<dbReference type="RefSeq" id="WP_191615234.1">
    <property type="nucleotide sequence ID" value="NZ_JACYFG010000002.1"/>
</dbReference>
<dbReference type="InterPro" id="IPR036005">
    <property type="entry name" value="Creatinase/aminopeptidase-like"/>
</dbReference>
<name>A0A927IFS8_9BACT</name>
<reference evidence="7" key="1">
    <citation type="submission" date="2020-09" db="EMBL/GenBank/DDBJ databases">
        <title>Pelagicoccus enzymogenes sp. nov. with an EPS production, isolated from marine sediment.</title>
        <authorList>
            <person name="Feng X."/>
        </authorList>
    </citation>
    <scope>NUCLEOTIDE SEQUENCE</scope>
    <source>
        <strain evidence="7">NFK12</strain>
    </source>
</reference>
<dbReference type="EMBL" id="JACYFG010000002">
    <property type="protein sequence ID" value="MBD5778109.1"/>
    <property type="molecule type" value="Genomic_DNA"/>
</dbReference>
<evidence type="ECO:0000256" key="1">
    <source>
        <dbReference type="ARBA" id="ARBA00022670"/>
    </source>
</evidence>
<dbReference type="GO" id="GO:0008237">
    <property type="term" value="F:metallopeptidase activity"/>
    <property type="evidence" value="ECO:0007669"/>
    <property type="project" value="UniProtKB-KW"/>
</dbReference>
<evidence type="ECO:0000313" key="8">
    <source>
        <dbReference type="Proteomes" id="UP000622317"/>
    </source>
</evidence>
<keyword evidence="1" id="KW-0645">Protease</keyword>
<sequence>MPKKKATAKRAKKAPASPLLFADTQKSADQLYVGGFTVPDAFVSFKKGRNWYAVLNQLEYARALKESRFDEVLQLELWLEMAREKFQRAKVGYAELVATLAEEFEIESFKVPGDFPSSLAFRLVEMGVKLDVCEGTLFPSREKKSEEEIAMIREGNRCSATGIRAAEKAIRQSVIKKGKLYLGGKVLSSERLRGIIEVACLEAGSLSMDTIAAGGDQACDPHCAGHGPLRANELIIVDVFPRVSKTGYHGDMTRTFLKGKANEAQKGIVDAVFKAQQDAIQKVKTGVNGKDVHGSVVETFSRLGYETRRSENGAEGFIHGTGHGLGLEVHEAPRVSIVSNKLKRNAVVTVEPGLYYPGVGGCRIEDVVAVRDEGPELLSKYHYRWQLK</sequence>
<dbReference type="Pfam" id="PF00557">
    <property type="entry name" value="Peptidase_M24"/>
    <property type="match status" value="1"/>
</dbReference>
<comment type="similarity">
    <text evidence="5">Belongs to the peptidase M24B family.</text>
</comment>
<dbReference type="Proteomes" id="UP000622317">
    <property type="component" value="Unassembled WGS sequence"/>
</dbReference>